<proteinExistence type="inferred from homology"/>
<dbReference type="InterPro" id="IPR000620">
    <property type="entry name" value="EamA_dom"/>
</dbReference>
<organism evidence="8 9">
    <name type="scientific">Albimonas pacifica</name>
    <dbReference type="NCBI Taxonomy" id="1114924"/>
    <lineage>
        <taxon>Bacteria</taxon>
        <taxon>Pseudomonadati</taxon>
        <taxon>Pseudomonadota</taxon>
        <taxon>Alphaproteobacteria</taxon>
        <taxon>Rhodobacterales</taxon>
        <taxon>Paracoccaceae</taxon>
        <taxon>Albimonas</taxon>
    </lineage>
</organism>
<evidence type="ECO:0000256" key="4">
    <source>
        <dbReference type="ARBA" id="ARBA00022989"/>
    </source>
</evidence>
<feature type="transmembrane region" description="Helical" evidence="6">
    <location>
        <begin position="270"/>
        <end position="288"/>
    </location>
</feature>
<reference evidence="8 9" key="1">
    <citation type="submission" date="2016-10" db="EMBL/GenBank/DDBJ databases">
        <authorList>
            <person name="de Groot N.N."/>
        </authorList>
    </citation>
    <scope>NUCLEOTIDE SEQUENCE [LARGE SCALE GENOMIC DNA]</scope>
    <source>
        <strain evidence="8 9">CGMCC 1.11030</strain>
    </source>
</reference>
<dbReference type="SUPFAM" id="SSF103481">
    <property type="entry name" value="Multidrug resistance efflux transporter EmrE"/>
    <property type="match status" value="2"/>
</dbReference>
<dbReference type="PANTHER" id="PTHR22911">
    <property type="entry name" value="ACYL-MALONYL CONDENSING ENZYME-RELATED"/>
    <property type="match status" value="1"/>
</dbReference>
<evidence type="ECO:0000256" key="5">
    <source>
        <dbReference type="ARBA" id="ARBA00023136"/>
    </source>
</evidence>
<dbReference type="Proteomes" id="UP000199377">
    <property type="component" value="Unassembled WGS sequence"/>
</dbReference>
<keyword evidence="9" id="KW-1185">Reference proteome</keyword>
<protein>
    <submittedName>
        <fullName evidence="8">Permease of the drug/metabolite transporter (DMT) superfamily</fullName>
    </submittedName>
</protein>
<sequence>MALALAPADRLARNLQGAGWMALAMFGVACNDALMKLVLPDIGMFQAILLRSALAAAAVAAVLARRGVLRPPPRQDLPWLALRSAAEIGATILYLEAVMRLRLAEVSAINQVLPLLLTLAGVLLGERVGWRRWLAILAGFAGVMLIVRPGGEAFDPDALYAVGGMLCFGVREVVTRRTDPATPHLLITFITLMTVGTTGAVGSLVSPWAPMELWHVTAIVASSVAIFVCYHAGVVAMRTGEIGFTAPFRYTVILWALILGFAVFGEIPDARTMIGAAMIVAAGLYAFWRERRTGAASARKGSAR</sequence>
<evidence type="ECO:0000256" key="6">
    <source>
        <dbReference type="SAM" id="Phobius"/>
    </source>
</evidence>
<keyword evidence="5 6" id="KW-0472">Membrane</keyword>
<feature type="domain" description="EamA" evidence="7">
    <location>
        <begin position="17"/>
        <end position="147"/>
    </location>
</feature>
<dbReference type="EMBL" id="FOQH01000002">
    <property type="protein sequence ID" value="SFH81637.1"/>
    <property type="molecule type" value="Genomic_DNA"/>
</dbReference>
<dbReference type="STRING" id="1114924.SAMN05216258_102383"/>
<dbReference type="AlphaFoldDB" id="A0A1I3D4M7"/>
<name>A0A1I3D4M7_9RHOB</name>
<feature type="transmembrane region" description="Helical" evidence="6">
    <location>
        <begin position="132"/>
        <end position="151"/>
    </location>
</feature>
<dbReference type="InterPro" id="IPR037185">
    <property type="entry name" value="EmrE-like"/>
</dbReference>
<feature type="transmembrane region" description="Helical" evidence="6">
    <location>
        <begin position="248"/>
        <end position="264"/>
    </location>
</feature>
<feature type="transmembrane region" description="Helical" evidence="6">
    <location>
        <begin position="186"/>
        <end position="208"/>
    </location>
</feature>
<keyword evidence="3 6" id="KW-0812">Transmembrane</keyword>
<evidence type="ECO:0000313" key="9">
    <source>
        <dbReference type="Proteomes" id="UP000199377"/>
    </source>
</evidence>
<dbReference type="Pfam" id="PF00892">
    <property type="entry name" value="EamA"/>
    <property type="match status" value="1"/>
</dbReference>
<gene>
    <name evidence="8" type="ORF">SAMN05216258_102383</name>
</gene>
<evidence type="ECO:0000256" key="2">
    <source>
        <dbReference type="ARBA" id="ARBA00009853"/>
    </source>
</evidence>
<evidence type="ECO:0000259" key="7">
    <source>
        <dbReference type="Pfam" id="PF00892"/>
    </source>
</evidence>
<dbReference type="PANTHER" id="PTHR22911:SF6">
    <property type="entry name" value="SOLUTE CARRIER FAMILY 35 MEMBER G1"/>
    <property type="match status" value="1"/>
</dbReference>
<comment type="subcellular location">
    <subcellularLocation>
        <location evidence="1">Membrane</location>
        <topology evidence="1">Multi-pass membrane protein</topology>
    </subcellularLocation>
</comment>
<feature type="transmembrane region" description="Helical" evidence="6">
    <location>
        <begin position="45"/>
        <end position="65"/>
    </location>
</feature>
<feature type="transmembrane region" description="Helical" evidence="6">
    <location>
        <begin position="214"/>
        <end position="236"/>
    </location>
</feature>
<dbReference type="OrthoDB" id="7165334at2"/>
<evidence type="ECO:0000256" key="3">
    <source>
        <dbReference type="ARBA" id="ARBA00022692"/>
    </source>
</evidence>
<evidence type="ECO:0000256" key="1">
    <source>
        <dbReference type="ARBA" id="ARBA00004141"/>
    </source>
</evidence>
<comment type="similarity">
    <text evidence="2">Belongs to the drug/metabolite transporter (DMT) superfamily. 10 TMS drug/metabolite exporter (DME) (TC 2.A.7.3) family.</text>
</comment>
<accession>A0A1I3D4M7</accession>
<dbReference type="RefSeq" id="WP_092858389.1">
    <property type="nucleotide sequence ID" value="NZ_FOQH01000002.1"/>
</dbReference>
<evidence type="ECO:0000313" key="8">
    <source>
        <dbReference type="EMBL" id="SFH81637.1"/>
    </source>
</evidence>
<feature type="transmembrane region" description="Helical" evidence="6">
    <location>
        <begin position="157"/>
        <end position="174"/>
    </location>
</feature>
<keyword evidence="4 6" id="KW-1133">Transmembrane helix</keyword>
<dbReference type="GO" id="GO:0016020">
    <property type="term" value="C:membrane"/>
    <property type="evidence" value="ECO:0007669"/>
    <property type="project" value="UniProtKB-SubCell"/>
</dbReference>